<proteinExistence type="predicted"/>
<dbReference type="Gene3D" id="3.40.50.300">
    <property type="entry name" value="P-loop containing nucleotide triphosphate hydrolases"/>
    <property type="match status" value="1"/>
</dbReference>
<comment type="caution">
    <text evidence="1">The sequence shown here is derived from an EMBL/GenBank/DDBJ whole genome shotgun (WGS) entry which is preliminary data.</text>
</comment>
<dbReference type="RefSeq" id="WP_154444426.1">
    <property type="nucleotide sequence ID" value="NZ_WIND01000001.1"/>
</dbReference>
<dbReference type="EMBL" id="WIND01000001">
    <property type="protein sequence ID" value="MSU88399.1"/>
    <property type="molecule type" value="Genomic_DNA"/>
</dbReference>
<keyword evidence="2" id="KW-1185">Reference proteome</keyword>
<dbReference type="Proteomes" id="UP000474957">
    <property type="component" value="Unassembled WGS sequence"/>
</dbReference>
<dbReference type="SUPFAM" id="SSF52540">
    <property type="entry name" value="P-loop containing nucleoside triphosphate hydrolases"/>
    <property type="match status" value="1"/>
</dbReference>
<name>A0A6L5YWS3_9RHOB</name>
<evidence type="ECO:0000313" key="1">
    <source>
        <dbReference type="EMBL" id="MSU88399.1"/>
    </source>
</evidence>
<organism evidence="1 2">
    <name type="scientific">Halovulum marinum</name>
    <dbReference type="NCBI Taxonomy" id="2662447"/>
    <lineage>
        <taxon>Bacteria</taxon>
        <taxon>Pseudomonadati</taxon>
        <taxon>Pseudomonadota</taxon>
        <taxon>Alphaproteobacteria</taxon>
        <taxon>Rhodobacterales</taxon>
        <taxon>Paracoccaceae</taxon>
        <taxon>Halovulum</taxon>
    </lineage>
</organism>
<dbReference type="AlphaFoldDB" id="A0A6L5YWS3"/>
<protein>
    <submittedName>
        <fullName evidence="1">ATPase</fullName>
    </submittedName>
</protein>
<accession>A0A6L5YWS3</accession>
<sequence>MNEMTSLPTGVKAPVMPLRVEDLGLEIVMMRDVLLKTFFRRNLTSLTDTAEALCVTPPIAQDLIDRCRENGLIETLGNRGASQTAELRYQLTETGRARALDALQQSEYYGALPVPLEAYWKQTARQSISDAVITQERLEGSMGHLVLPAGMLDQLGPAVNSGRSVLLYGPPGNGKSSISNGIRDALGDNIYVPQFLEYAGQVISVFDPIVHTLAKVERTESNSLRRSDVEFDKRYVLCRRPSVMTGGELTLDMLDLNFNVTSRTYQAPLQLKASGGVFIVDDLGRQTEPPQALINRWIVPMESSFDILSLQSGQKFMVPFDTLVIFSTNFAPSEMFDGAALRRIYYKIKVDNPNREDFIKVFVKTSRAYKIHPDEEVLTHLLKHRYPEVGNSFANYHAPFLIDQMLSIADYEGRERKMTIDLVDRAWANLFVEE</sequence>
<reference evidence="1 2" key="1">
    <citation type="submission" date="2019-10" db="EMBL/GenBank/DDBJ databases">
        <title>Cognatihalovulum marinum gen. nov. sp. nov., a new member of the family Rhodobacteraceae isolated from deep seawater of the Northwest Indian Ocean.</title>
        <authorList>
            <person name="Ruan C."/>
            <person name="Wang J."/>
            <person name="Zheng X."/>
            <person name="Song L."/>
            <person name="Zhu Y."/>
            <person name="Huang Y."/>
            <person name="Lu Z."/>
            <person name="Du W."/>
            <person name="Huang L."/>
            <person name="Dai X."/>
        </authorList>
    </citation>
    <scope>NUCLEOTIDE SEQUENCE [LARGE SCALE GENOMIC DNA]</scope>
    <source>
        <strain evidence="1 2">2CG4</strain>
    </source>
</reference>
<gene>
    <name evidence="1" type="ORF">GE300_02055</name>
</gene>
<dbReference type="InterPro" id="IPR027417">
    <property type="entry name" value="P-loop_NTPase"/>
</dbReference>
<evidence type="ECO:0000313" key="2">
    <source>
        <dbReference type="Proteomes" id="UP000474957"/>
    </source>
</evidence>